<comment type="caution">
    <text evidence="1">The sequence shown here is derived from an EMBL/GenBank/DDBJ whole genome shotgun (WGS) entry which is preliminary data.</text>
</comment>
<evidence type="ECO:0008006" key="3">
    <source>
        <dbReference type="Google" id="ProtNLM"/>
    </source>
</evidence>
<dbReference type="EMBL" id="JBJJXI010000136">
    <property type="protein sequence ID" value="KAL3387863.1"/>
    <property type="molecule type" value="Genomic_DNA"/>
</dbReference>
<accession>A0ABD2W4T8</accession>
<dbReference type="Proteomes" id="UP001627154">
    <property type="component" value="Unassembled WGS sequence"/>
</dbReference>
<proteinExistence type="predicted"/>
<evidence type="ECO:0000313" key="1">
    <source>
        <dbReference type="EMBL" id="KAL3387863.1"/>
    </source>
</evidence>
<organism evidence="1 2">
    <name type="scientific">Trichogramma kaykai</name>
    <dbReference type="NCBI Taxonomy" id="54128"/>
    <lineage>
        <taxon>Eukaryota</taxon>
        <taxon>Metazoa</taxon>
        <taxon>Ecdysozoa</taxon>
        <taxon>Arthropoda</taxon>
        <taxon>Hexapoda</taxon>
        <taxon>Insecta</taxon>
        <taxon>Pterygota</taxon>
        <taxon>Neoptera</taxon>
        <taxon>Endopterygota</taxon>
        <taxon>Hymenoptera</taxon>
        <taxon>Apocrita</taxon>
        <taxon>Proctotrupomorpha</taxon>
        <taxon>Chalcidoidea</taxon>
        <taxon>Trichogrammatidae</taxon>
        <taxon>Trichogramma</taxon>
    </lineage>
</organism>
<name>A0ABD2W4T8_9HYME</name>
<keyword evidence="2" id="KW-1185">Reference proteome</keyword>
<dbReference type="AlphaFoldDB" id="A0ABD2W4T8"/>
<protein>
    <recommendedName>
        <fullName evidence="3">Secreted protein</fullName>
    </recommendedName>
</protein>
<reference evidence="1 2" key="1">
    <citation type="journal article" date="2024" name="bioRxiv">
        <title>A reference genome for Trichogramma kaykai: A tiny desert-dwelling parasitoid wasp with competing sex-ratio distorters.</title>
        <authorList>
            <person name="Culotta J."/>
            <person name="Lindsey A.R."/>
        </authorList>
    </citation>
    <scope>NUCLEOTIDE SEQUENCE [LARGE SCALE GENOMIC DNA]</scope>
    <source>
        <strain evidence="1 2">KSX58</strain>
    </source>
</reference>
<gene>
    <name evidence="1" type="ORF">TKK_016951</name>
</gene>
<evidence type="ECO:0000313" key="2">
    <source>
        <dbReference type="Proteomes" id="UP001627154"/>
    </source>
</evidence>
<sequence>MKHSSFFSPLAALCVGRLRVPLSPSPAVLEIYLVLWQRCCTPTGSRVCDPPISLRDIYTRSDSVVTFLSRLRINRQLYQHSRKQPRWRLEFSSASTTYTPLILSKYMQRIFSRTFLEISIATRAFSDLHRHSRLIDRYTLACSMQIIHRLQYACTAHCSIEIRATDSRFSLASEPVAVVMRAPNG</sequence>